<evidence type="ECO:0000313" key="2">
    <source>
        <dbReference type="Proteomes" id="UP000095384"/>
    </source>
</evidence>
<organism evidence="1 2">
    <name type="scientific">Agathobacter rectalis</name>
    <dbReference type="NCBI Taxonomy" id="39491"/>
    <lineage>
        <taxon>Bacteria</taxon>
        <taxon>Bacillati</taxon>
        <taxon>Bacillota</taxon>
        <taxon>Clostridia</taxon>
        <taxon>Lachnospirales</taxon>
        <taxon>Lachnospiraceae</taxon>
        <taxon>Agathobacter</taxon>
    </lineage>
</organism>
<sequence>MPKVTDYSAATRFDSGDVIIKDGTGGTKKMTAANAAVEFAGLVSAINHRNVYRGKNLGSSVTAAQKAAIQNGTFDDLFIGDYWVIGGVTWVIADMDYFLRCGDTDFTKHHLVIVPASSLYNGQMNATNTTEGGYVGSVMYKTGLDNAKAKFKAAFGSMLLTHRTYLVNAVANGKPSGGAWFDETVALMSEIMVYGTHYFEPANDGTTVPTKYSVCNSQLALMSLNPRMIKTRETYWLQNVVSAAYFARVYGNGAAYCDAASNSRGVRPYGIIG</sequence>
<reference evidence="1 2" key="1">
    <citation type="submission" date="2015-09" db="EMBL/GenBank/DDBJ databases">
        <authorList>
            <consortium name="Pathogen Informatics"/>
        </authorList>
    </citation>
    <scope>NUCLEOTIDE SEQUENCE [LARGE SCALE GENOMIC DNA]</scope>
    <source>
        <strain evidence="1 2">2789STDY5608860</strain>
    </source>
</reference>
<evidence type="ECO:0000313" key="1">
    <source>
        <dbReference type="EMBL" id="CUN70292.1"/>
    </source>
</evidence>
<dbReference type="EMBL" id="CYYW01000004">
    <property type="protein sequence ID" value="CUN70292.1"/>
    <property type="molecule type" value="Genomic_DNA"/>
</dbReference>
<protein>
    <submittedName>
        <fullName evidence="1">Uncharacterized protein</fullName>
    </submittedName>
</protein>
<dbReference type="AlphaFoldDB" id="A0A173Z1F6"/>
<dbReference type="RefSeq" id="WP_055223366.1">
    <property type="nucleotide sequence ID" value="NZ_CYYW01000004.1"/>
</dbReference>
<dbReference type="Proteomes" id="UP000095384">
    <property type="component" value="Unassembled WGS sequence"/>
</dbReference>
<name>A0A173Z1F6_9FIRM</name>
<proteinExistence type="predicted"/>
<accession>A0A173Z1F6</accession>
<gene>
    <name evidence="1" type="ORF">ERS852417_00822</name>
</gene>